<dbReference type="AlphaFoldDB" id="A0A1I6DV82"/>
<proteinExistence type="predicted"/>
<sequence length="174" mass="18907">MPVPALRPGVHVKNALGMAAVAALSLTLAPAASAETGFATVKITRVSGWFGVEDFWTTRGGFIPRQKFDVDITNVVGRDVRGLSVFISLPTDRLGVTGYEGDGWRCWDVNEGIGAEGIKCTQDHLIVHEEAWPKLTVETKAEAIWTQDSIDVYAEADGHAAVHAQQWFRIDTST</sequence>
<dbReference type="Proteomes" id="UP000198583">
    <property type="component" value="Unassembled WGS sequence"/>
</dbReference>
<organism evidence="2 3">
    <name type="scientific">Lentzea waywayandensis</name>
    <dbReference type="NCBI Taxonomy" id="84724"/>
    <lineage>
        <taxon>Bacteria</taxon>
        <taxon>Bacillati</taxon>
        <taxon>Actinomycetota</taxon>
        <taxon>Actinomycetes</taxon>
        <taxon>Pseudonocardiales</taxon>
        <taxon>Pseudonocardiaceae</taxon>
        <taxon>Lentzea</taxon>
    </lineage>
</organism>
<evidence type="ECO:0000313" key="2">
    <source>
        <dbReference type="EMBL" id="SFR09420.1"/>
    </source>
</evidence>
<feature type="signal peptide" evidence="1">
    <location>
        <begin position="1"/>
        <end position="34"/>
    </location>
</feature>
<keyword evidence="1" id="KW-0732">Signal</keyword>
<protein>
    <submittedName>
        <fullName evidence="2">Uncharacterized protein</fullName>
    </submittedName>
</protein>
<dbReference type="STRING" id="84724.SAMN04488564_103131"/>
<feature type="chain" id="PRO_5011442241" evidence="1">
    <location>
        <begin position="35"/>
        <end position="174"/>
    </location>
</feature>
<dbReference type="EMBL" id="FOYL01000003">
    <property type="protein sequence ID" value="SFR09420.1"/>
    <property type="molecule type" value="Genomic_DNA"/>
</dbReference>
<keyword evidence="3" id="KW-1185">Reference proteome</keyword>
<name>A0A1I6DV82_9PSEU</name>
<evidence type="ECO:0000313" key="3">
    <source>
        <dbReference type="Proteomes" id="UP000198583"/>
    </source>
</evidence>
<accession>A0A1I6DV82</accession>
<reference evidence="3" key="1">
    <citation type="submission" date="2016-10" db="EMBL/GenBank/DDBJ databases">
        <authorList>
            <person name="Varghese N."/>
            <person name="Submissions S."/>
        </authorList>
    </citation>
    <scope>NUCLEOTIDE SEQUENCE [LARGE SCALE GENOMIC DNA]</scope>
    <source>
        <strain evidence="3">DSM 44232</strain>
    </source>
</reference>
<evidence type="ECO:0000256" key="1">
    <source>
        <dbReference type="SAM" id="SignalP"/>
    </source>
</evidence>
<gene>
    <name evidence="2" type="ORF">SAMN04488564_103131</name>
</gene>